<keyword evidence="1" id="KW-0472">Membrane</keyword>
<keyword evidence="1" id="KW-0812">Transmembrane</keyword>
<evidence type="ECO:0000256" key="1">
    <source>
        <dbReference type="SAM" id="Phobius"/>
    </source>
</evidence>
<feature type="transmembrane region" description="Helical" evidence="1">
    <location>
        <begin position="112"/>
        <end position="131"/>
    </location>
</feature>
<dbReference type="EMBL" id="JAACJO010000013">
    <property type="protein sequence ID" value="KAF5351151.1"/>
    <property type="molecule type" value="Genomic_DNA"/>
</dbReference>
<feature type="domain" description="DUF6534" evidence="2">
    <location>
        <begin position="189"/>
        <end position="274"/>
    </location>
</feature>
<dbReference type="PANTHER" id="PTHR40465">
    <property type="entry name" value="CHROMOSOME 1, WHOLE GENOME SHOTGUN SEQUENCE"/>
    <property type="match status" value="1"/>
</dbReference>
<dbReference type="PANTHER" id="PTHR40465:SF1">
    <property type="entry name" value="DUF6534 DOMAIN-CONTAINING PROTEIN"/>
    <property type="match status" value="1"/>
</dbReference>
<dbReference type="OrthoDB" id="3053835at2759"/>
<dbReference type="InterPro" id="IPR045339">
    <property type="entry name" value="DUF6534"/>
</dbReference>
<keyword evidence="4" id="KW-1185">Reference proteome</keyword>
<dbReference type="Pfam" id="PF20152">
    <property type="entry name" value="DUF6534"/>
    <property type="match status" value="1"/>
</dbReference>
<feature type="transmembrane region" description="Helical" evidence="1">
    <location>
        <begin position="183"/>
        <end position="205"/>
    </location>
</feature>
<dbReference type="AlphaFoldDB" id="A0A8H5D1T8"/>
<protein>
    <recommendedName>
        <fullName evidence="2">DUF6534 domain-containing protein</fullName>
    </recommendedName>
</protein>
<accession>A0A8H5D1T8</accession>
<evidence type="ECO:0000259" key="2">
    <source>
        <dbReference type="Pfam" id="PF20152"/>
    </source>
</evidence>
<name>A0A8H5D1T8_9AGAR</name>
<evidence type="ECO:0000313" key="3">
    <source>
        <dbReference type="EMBL" id="KAF5351151.1"/>
    </source>
</evidence>
<feature type="transmembrane region" description="Helical" evidence="1">
    <location>
        <begin position="226"/>
        <end position="245"/>
    </location>
</feature>
<feature type="transmembrane region" description="Helical" evidence="1">
    <location>
        <begin position="143"/>
        <end position="163"/>
    </location>
</feature>
<feature type="transmembrane region" description="Helical" evidence="1">
    <location>
        <begin position="38"/>
        <end position="59"/>
    </location>
</feature>
<sequence>MNSTDKIQVYNVNVTDRCHRLRSNAYIRTLNKYSSVQALSLILVWGLFGLLIAQVYIFFTAFPADKAAYKLIVYLLLVLEIIQTGLTTHDAYQAFVLEYGNPLALERIRMNWFSVPVATGIIGFIVQGFYAHRIQQISGSNALSGLVLLFSLMQLGSAVAEGVQAYQAGFFFVLRSTVLPVTAVWLLSTVICDILIAVTMTYYLLRFKRELNHSSLPVSKLVSLSVETGAATAIVATATGILFIVRRSSQSFDIPAYTLGKLYSNSLLRLLNSRILIGQNAGNPLPSNAPEITTLPISFDLGTTPQRVCSIVKLDDLEAGRCVRGVEAARVDVCQASGSDAVSQDSLTITQ</sequence>
<organism evidence="3 4">
    <name type="scientific">Leucocoprinus leucothites</name>
    <dbReference type="NCBI Taxonomy" id="201217"/>
    <lineage>
        <taxon>Eukaryota</taxon>
        <taxon>Fungi</taxon>
        <taxon>Dikarya</taxon>
        <taxon>Basidiomycota</taxon>
        <taxon>Agaricomycotina</taxon>
        <taxon>Agaricomycetes</taxon>
        <taxon>Agaricomycetidae</taxon>
        <taxon>Agaricales</taxon>
        <taxon>Agaricineae</taxon>
        <taxon>Agaricaceae</taxon>
        <taxon>Leucocoprinus</taxon>
    </lineage>
</organism>
<gene>
    <name evidence="3" type="ORF">D9756_008323</name>
</gene>
<evidence type="ECO:0000313" key="4">
    <source>
        <dbReference type="Proteomes" id="UP000559027"/>
    </source>
</evidence>
<dbReference type="Proteomes" id="UP000559027">
    <property type="component" value="Unassembled WGS sequence"/>
</dbReference>
<keyword evidence="1" id="KW-1133">Transmembrane helix</keyword>
<comment type="caution">
    <text evidence="3">The sequence shown here is derived from an EMBL/GenBank/DDBJ whole genome shotgun (WGS) entry which is preliminary data.</text>
</comment>
<reference evidence="3 4" key="1">
    <citation type="journal article" date="2020" name="ISME J.">
        <title>Uncovering the hidden diversity of litter-decomposition mechanisms in mushroom-forming fungi.</title>
        <authorList>
            <person name="Floudas D."/>
            <person name="Bentzer J."/>
            <person name="Ahren D."/>
            <person name="Johansson T."/>
            <person name="Persson P."/>
            <person name="Tunlid A."/>
        </authorList>
    </citation>
    <scope>NUCLEOTIDE SEQUENCE [LARGE SCALE GENOMIC DNA]</scope>
    <source>
        <strain evidence="3 4">CBS 146.42</strain>
    </source>
</reference>
<feature type="transmembrane region" description="Helical" evidence="1">
    <location>
        <begin position="71"/>
        <end position="92"/>
    </location>
</feature>
<proteinExistence type="predicted"/>